<organism evidence="3">
    <name type="scientific">Brassica cretica</name>
    <name type="common">Mustard</name>
    <dbReference type="NCBI Taxonomy" id="69181"/>
    <lineage>
        <taxon>Eukaryota</taxon>
        <taxon>Viridiplantae</taxon>
        <taxon>Streptophyta</taxon>
        <taxon>Embryophyta</taxon>
        <taxon>Tracheophyta</taxon>
        <taxon>Spermatophyta</taxon>
        <taxon>Magnoliopsida</taxon>
        <taxon>eudicotyledons</taxon>
        <taxon>Gunneridae</taxon>
        <taxon>Pentapetalae</taxon>
        <taxon>rosids</taxon>
        <taxon>malvids</taxon>
        <taxon>Brassicales</taxon>
        <taxon>Brassicaceae</taxon>
        <taxon>Brassiceae</taxon>
        <taxon>Brassica</taxon>
    </lineage>
</organism>
<feature type="signal peptide" evidence="2">
    <location>
        <begin position="1"/>
        <end position="17"/>
    </location>
</feature>
<comment type="caution">
    <text evidence="3">The sequence shown here is derived from an EMBL/GenBank/DDBJ whole genome shotgun (WGS) entry which is preliminary data.</text>
</comment>
<evidence type="ECO:0000256" key="1">
    <source>
        <dbReference type="SAM" id="MobiDB-lite"/>
    </source>
</evidence>
<protein>
    <recommendedName>
        <fullName evidence="4">Secreted protein</fullName>
    </recommendedName>
</protein>
<accession>A0A8S9KC60</accession>
<reference evidence="3" key="1">
    <citation type="submission" date="2019-12" db="EMBL/GenBank/DDBJ databases">
        <title>Genome sequencing and annotation of Brassica cretica.</title>
        <authorList>
            <person name="Studholme D.J."/>
            <person name="Sarris P.F."/>
        </authorList>
    </citation>
    <scope>NUCLEOTIDE SEQUENCE</scope>
    <source>
        <strain evidence="3">PFS-102/07</strain>
        <tissue evidence="3">Leaf</tissue>
    </source>
</reference>
<keyword evidence="2" id="KW-0732">Signal</keyword>
<dbReference type="AlphaFoldDB" id="A0A8S9KC60"/>
<sequence>MAVSGYLWLRMMVVASSTVWRAVAPATSSEDGDGGKEGGDGGKKGENGGVGERSGDDTNQDAFKMNIYVIYEPPPA</sequence>
<evidence type="ECO:0008006" key="4">
    <source>
        <dbReference type="Google" id="ProtNLM"/>
    </source>
</evidence>
<name>A0A8S9KC60_BRACR</name>
<feature type="compositionally biased region" description="Basic and acidic residues" evidence="1">
    <location>
        <begin position="33"/>
        <end position="46"/>
    </location>
</feature>
<proteinExistence type="predicted"/>
<gene>
    <name evidence="3" type="ORF">F2Q70_00042839</name>
</gene>
<evidence type="ECO:0000256" key="2">
    <source>
        <dbReference type="SAM" id="SignalP"/>
    </source>
</evidence>
<dbReference type="EMBL" id="QGKY02000164">
    <property type="protein sequence ID" value="KAF2592680.1"/>
    <property type="molecule type" value="Genomic_DNA"/>
</dbReference>
<feature type="region of interest" description="Disordered" evidence="1">
    <location>
        <begin position="24"/>
        <end position="61"/>
    </location>
</feature>
<feature type="chain" id="PRO_5035756131" description="Secreted protein" evidence="2">
    <location>
        <begin position="18"/>
        <end position="76"/>
    </location>
</feature>
<evidence type="ECO:0000313" key="3">
    <source>
        <dbReference type="EMBL" id="KAF2592680.1"/>
    </source>
</evidence>